<dbReference type="InterPro" id="IPR050108">
    <property type="entry name" value="CDK"/>
</dbReference>
<accession>A0AA38LT03</accession>
<dbReference type="GO" id="GO:0005524">
    <property type="term" value="F:ATP binding"/>
    <property type="evidence" value="ECO:0007669"/>
    <property type="project" value="UniProtKB-KW"/>
</dbReference>
<feature type="compositionally biased region" description="Low complexity" evidence="4">
    <location>
        <begin position="395"/>
        <end position="419"/>
    </location>
</feature>
<gene>
    <name evidence="6" type="ORF">MKK02DRAFT_38887</name>
</gene>
<keyword evidence="7" id="KW-1185">Reference proteome</keyword>
<dbReference type="EMBL" id="JAKWFO010000008">
    <property type="protein sequence ID" value="KAI9634215.1"/>
    <property type="molecule type" value="Genomic_DNA"/>
</dbReference>
<protein>
    <submittedName>
        <fullName evidence="6">Kinase-like domain-containing protein</fullName>
    </submittedName>
</protein>
<feature type="region of interest" description="Disordered" evidence="4">
    <location>
        <begin position="448"/>
        <end position="468"/>
    </location>
</feature>
<evidence type="ECO:0000256" key="2">
    <source>
        <dbReference type="ARBA" id="ARBA00022741"/>
    </source>
</evidence>
<dbReference type="Proteomes" id="UP001164286">
    <property type="component" value="Unassembled WGS sequence"/>
</dbReference>
<dbReference type="InterPro" id="IPR011009">
    <property type="entry name" value="Kinase-like_dom_sf"/>
</dbReference>
<keyword evidence="3" id="KW-0067">ATP-binding</keyword>
<dbReference type="RefSeq" id="XP_052943992.1">
    <property type="nucleotide sequence ID" value="XM_053090335.1"/>
</dbReference>
<evidence type="ECO:0000256" key="3">
    <source>
        <dbReference type="ARBA" id="ARBA00022840"/>
    </source>
</evidence>
<feature type="domain" description="Protein kinase" evidence="5">
    <location>
        <begin position="2"/>
        <end position="384"/>
    </location>
</feature>
<sequence>MQTTLPHLSTGIHGSVYAYRKPATAVEGQKEERESVDLSAHGPSGWAVVKVVRAGPSGKTRELKPHNVLREVLVLQKAKHRNIVRVLDYAWSESVWEHQLALPLLAITFRVLLDSSLLDAVASRAEQEDLPDLSRLSVASSHPPSVLETLFRSVALQLLIALGHLHALGIAHRDVKPENIMLDWDGTVVLIDLGIAWDEEGEDWGTEWKEDREDMCCEVGTGPYRAPELLFGPITYDAAAIDLWAAGCVLAEFFTASVHHAALDIDPLDQDSDAMAGDGQWDAIPDEGRQSLFDSTYGDLGLAGSIFGVRGSPTSTSWPAFQFLPDSNKVAFAARPPRLLGYVLPGLEALLDPVPARDLLDALLALDPSRRIPAASALLLDVFVAAPVLGDRRQGPAAGARRGSEHTGSSEGSAGSGEAALGVDANMTWTRALTFDFTKDIHNLPPSHSLLGIRQPQSPPVHDRSRESSGLLAGLLPTRTAVPSNSSFLFSAESRMKTLAPQNFT</sequence>
<dbReference type="AlphaFoldDB" id="A0AA38LT03"/>
<organism evidence="6 7">
    <name type="scientific">Dioszegia hungarica</name>
    <dbReference type="NCBI Taxonomy" id="4972"/>
    <lineage>
        <taxon>Eukaryota</taxon>
        <taxon>Fungi</taxon>
        <taxon>Dikarya</taxon>
        <taxon>Basidiomycota</taxon>
        <taxon>Agaricomycotina</taxon>
        <taxon>Tremellomycetes</taxon>
        <taxon>Tremellales</taxon>
        <taxon>Bulleribasidiaceae</taxon>
        <taxon>Dioszegia</taxon>
    </lineage>
</organism>
<keyword evidence="2" id="KW-0547">Nucleotide-binding</keyword>
<dbReference type="Pfam" id="PF00069">
    <property type="entry name" value="Pkinase"/>
    <property type="match status" value="1"/>
</dbReference>
<dbReference type="PROSITE" id="PS50011">
    <property type="entry name" value="PROTEIN_KINASE_DOM"/>
    <property type="match status" value="1"/>
</dbReference>
<keyword evidence="6" id="KW-0808">Transferase</keyword>
<evidence type="ECO:0000256" key="1">
    <source>
        <dbReference type="ARBA" id="ARBA00006485"/>
    </source>
</evidence>
<comment type="similarity">
    <text evidence="1">Belongs to the protein kinase superfamily. CMGC Ser/Thr protein kinase family. CDC2/CDKX subfamily.</text>
</comment>
<name>A0AA38LT03_9TREE</name>
<dbReference type="SUPFAM" id="SSF56112">
    <property type="entry name" value="Protein kinase-like (PK-like)"/>
    <property type="match status" value="1"/>
</dbReference>
<dbReference type="GO" id="GO:0005634">
    <property type="term" value="C:nucleus"/>
    <property type="evidence" value="ECO:0007669"/>
    <property type="project" value="TreeGrafter"/>
</dbReference>
<dbReference type="PANTHER" id="PTHR24056">
    <property type="entry name" value="CELL DIVISION PROTEIN KINASE"/>
    <property type="match status" value="1"/>
</dbReference>
<dbReference type="InterPro" id="IPR008271">
    <property type="entry name" value="Ser/Thr_kinase_AS"/>
</dbReference>
<dbReference type="Gene3D" id="1.10.510.10">
    <property type="entry name" value="Transferase(Phosphotransferase) domain 1"/>
    <property type="match status" value="1"/>
</dbReference>
<dbReference type="PROSITE" id="PS00108">
    <property type="entry name" value="PROTEIN_KINASE_ST"/>
    <property type="match status" value="1"/>
</dbReference>
<evidence type="ECO:0000256" key="4">
    <source>
        <dbReference type="SAM" id="MobiDB-lite"/>
    </source>
</evidence>
<dbReference type="GO" id="GO:0004674">
    <property type="term" value="F:protein serine/threonine kinase activity"/>
    <property type="evidence" value="ECO:0007669"/>
    <property type="project" value="TreeGrafter"/>
</dbReference>
<reference evidence="6" key="1">
    <citation type="journal article" date="2022" name="G3 (Bethesda)">
        <title>High quality genome of the basidiomycete yeast Dioszegia hungarica PDD-24b-2 isolated from cloud water.</title>
        <authorList>
            <person name="Jarrige D."/>
            <person name="Haridas S."/>
            <person name="Bleykasten-Grosshans C."/>
            <person name="Joly M."/>
            <person name="Nadalig T."/>
            <person name="Sancelme M."/>
            <person name="Vuilleumier S."/>
            <person name="Grigoriev I.V."/>
            <person name="Amato P."/>
            <person name="Bringel F."/>
        </authorList>
    </citation>
    <scope>NUCLEOTIDE SEQUENCE</scope>
    <source>
        <strain evidence="6">PDD-24b-2</strain>
    </source>
</reference>
<dbReference type="InterPro" id="IPR000719">
    <property type="entry name" value="Prot_kinase_dom"/>
</dbReference>
<proteinExistence type="inferred from homology"/>
<evidence type="ECO:0000313" key="7">
    <source>
        <dbReference type="Proteomes" id="UP001164286"/>
    </source>
</evidence>
<dbReference type="GeneID" id="77729540"/>
<comment type="caution">
    <text evidence="6">The sequence shown here is derived from an EMBL/GenBank/DDBJ whole genome shotgun (WGS) entry which is preliminary data.</text>
</comment>
<keyword evidence="6" id="KW-0418">Kinase</keyword>
<feature type="region of interest" description="Disordered" evidence="4">
    <location>
        <begin position="393"/>
        <end position="419"/>
    </location>
</feature>
<dbReference type="SMART" id="SM00220">
    <property type="entry name" value="S_TKc"/>
    <property type="match status" value="1"/>
</dbReference>
<evidence type="ECO:0000259" key="5">
    <source>
        <dbReference type="PROSITE" id="PS50011"/>
    </source>
</evidence>
<evidence type="ECO:0000313" key="6">
    <source>
        <dbReference type="EMBL" id="KAI9634215.1"/>
    </source>
</evidence>